<dbReference type="PANTHER" id="PTHR43124:SF5">
    <property type="entry name" value="PURINE RIBONUCLEOSIDE EFFLUX PUMP NEPI"/>
    <property type="match status" value="1"/>
</dbReference>
<accession>A0AAW4KH58</accession>
<evidence type="ECO:0000256" key="3">
    <source>
        <dbReference type="ARBA" id="ARBA00022692"/>
    </source>
</evidence>
<dbReference type="InterPro" id="IPR036259">
    <property type="entry name" value="MFS_trans_sf"/>
</dbReference>
<sequence>MPDENPSNSWGAVLAMSLAAFALVASEFMPVSLLTPLAADLQITEGQAGQGISVSGVFALLTSLVIAAVAARMDRK</sequence>
<dbReference type="EMBL" id="JAHBND010000035">
    <property type="protein sequence ID" value="MBS7671867.1"/>
    <property type="molecule type" value="Genomic_DNA"/>
</dbReference>
<reference evidence="7" key="1">
    <citation type="submission" date="2021-05" db="EMBL/GenBank/DDBJ databases">
        <authorList>
            <person name="Stine C."/>
        </authorList>
    </citation>
    <scope>NUCLEOTIDE SEQUENCE</scope>
    <source>
        <strain evidence="7">TDS0091212</strain>
    </source>
</reference>
<organism evidence="7 8">
    <name type="scientific">Vibrio cholerae</name>
    <dbReference type="NCBI Taxonomy" id="666"/>
    <lineage>
        <taxon>Bacteria</taxon>
        <taxon>Pseudomonadati</taxon>
        <taxon>Pseudomonadota</taxon>
        <taxon>Gammaproteobacteria</taxon>
        <taxon>Vibrionales</taxon>
        <taxon>Vibrionaceae</taxon>
        <taxon>Vibrio</taxon>
    </lineage>
</organism>
<name>A0AAW4KH58_VIBCL</name>
<dbReference type="Proteomes" id="UP001196338">
    <property type="component" value="Unassembled WGS sequence"/>
</dbReference>
<evidence type="ECO:0000313" key="8">
    <source>
        <dbReference type="Proteomes" id="UP001196338"/>
    </source>
</evidence>
<feature type="transmembrane region" description="Helical" evidence="6">
    <location>
        <begin position="12"/>
        <end position="31"/>
    </location>
</feature>
<gene>
    <name evidence="7" type="ORF">KIN13_00200</name>
</gene>
<feature type="non-terminal residue" evidence="7">
    <location>
        <position position="76"/>
    </location>
</feature>
<dbReference type="GO" id="GO:0022857">
    <property type="term" value="F:transmembrane transporter activity"/>
    <property type="evidence" value="ECO:0007669"/>
    <property type="project" value="TreeGrafter"/>
</dbReference>
<protein>
    <submittedName>
        <fullName evidence="7">MFS transporter</fullName>
    </submittedName>
</protein>
<dbReference type="SUPFAM" id="SSF103473">
    <property type="entry name" value="MFS general substrate transporter"/>
    <property type="match status" value="1"/>
</dbReference>
<evidence type="ECO:0000256" key="2">
    <source>
        <dbReference type="ARBA" id="ARBA00022475"/>
    </source>
</evidence>
<reference evidence="7" key="2">
    <citation type="submission" date="2023-08" db="EMBL/GenBank/DDBJ databases">
        <title>Vibrio cholerae Outbreaks in Tanzania Exemplify Founder Flush: Simultaneous Increases in Population Size and Genetic Diversity.</title>
        <authorList>
            <person name="Debes A.K."/>
            <person name="Mohammed A."/>
            <person name="Maseke I."/>
            <person name="Almeida M."/>
            <person name="Li S."/>
            <person name="Matimba H."/>
            <person name="Joachim A."/>
            <person name="Mizinduko M."/>
            <person name="Nyanga S."/>
            <person name="Kelly M."/>
            <person name="Kachwamba Y."/>
            <person name="Schaffer A.M."/>
            <person name="Nyanga A.S."/>
            <person name="Mghamba J."/>
            <person name="Mosha F.S."/>
            <person name="Sack D.A."/>
            <person name="Stine O.C."/>
        </authorList>
    </citation>
    <scope>NUCLEOTIDE SEQUENCE</scope>
    <source>
        <strain evidence="7">TDS0091212</strain>
    </source>
</reference>
<dbReference type="InterPro" id="IPR050189">
    <property type="entry name" value="MFS_Efflux_Transporters"/>
</dbReference>
<keyword evidence="2" id="KW-1003">Cell membrane</keyword>
<keyword evidence="4 6" id="KW-1133">Transmembrane helix</keyword>
<dbReference type="PANTHER" id="PTHR43124">
    <property type="entry name" value="PURINE EFFLUX PUMP PBUE"/>
    <property type="match status" value="1"/>
</dbReference>
<evidence type="ECO:0000256" key="5">
    <source>
        <dbReference type="ARBA" id="ARBA00023136"/>
    </source>
</evidence>
<evidence type="ECO:0000256" key="6">
    <source>
        <dbReference type="SAM" id="Phobius"/>
    </source>
</evidence>
<comment type="subcellular location">
    <subcellularLocation>
        <location evidence="1">Cell membrane</location>
        <topology evidence="1">Multi-pass membrane protein</topology>
    </subcellularLocation>
</comment>
<keyword evidence="5 6" id="KW-0472">Membrane</keyword>
<evidence type="ECO:0000313" key="7">
    <source>
        <dbReference type="EMBL" id="MBS7671867.1"/>
    </source>
</evidence>
<dbReference type="GO" id="GO:0005886">
    <property type="term" value="C:plasma membrane"/>
    <property type="evidence" value="ECO:0007669"/>
    <property type="project" value="UniProtKB-SubCell"/>
</dbReference>
<comment type="caution">
    <text evidence="7">The sequence shown here is derived from an EMBL/GenBank/DDBJ whole genome shotgun (WGS) entry which is preliminary data.</text>
</comment>
<evidence type="ECO:0000256" key="1">
    <source>
        <dbReference type="ARBA" id="ARBA00004651"/>
    </source>
</evidence>
<dbReference type="AlphaFoldDB" id="A0AAW4KH58"/>
<keyword evidence="3 6" id="KW-0812">Transmembrane</keyword>
<feature type="transmembrane region" description="Helical" evidence="6">
    <location>
        <begin position="51"/>
        <end position="71"/>
    </location>
</feature>
<proteinExistence type="predicted"/>
<evidence type="ECO:0000256" key="4">
    <source>
        <dbReference type="ARBA" id="ARBA00022989"/>
    </source>
</evidence>